<dbReference type="Gene3D" id="1.10.1050.10">
    <property type="entry name" value="Ribosomal Protein S4 Delta 41, Chain A, domain 1"/>
    <property type="match status" value="1"/>
</dbReference>
<evidence type="ECO:0000256" key="7">
    <source>
        <dbReference type="HAMAP-Rule" id="MF_01306"/>
    </source>
</evidence>
<reference evidence="11 12" key="1">
    <citation type="journal article" date="2016" name="Nat. Commun.">
        <title>Thousands of microbial genomes shed light on interconnected biogeochemical processes in an aquifer system.</title>
        <authorList>
            <person name="Anantharaman K."/>
            <person name="Brown C.T."/>
            <person name="Hug L.A."/>
            <person name="Sharon I."/>
            <person name="Castelle C.J."/>
            <person name="Probst A.J."/>
            <person name="Thomas B.C."/>
            <person name="Singh A."/>
            <person name="Wilkins M.J."/>
            <person name="Karaoz U."/>
            <person name="Brodie E.L."/>
            <person name="Williams K.H."/>
            <person name="Hubbard S.S."/>
            <person name="Banfield J.F."/>
        </authorList>
    </citation>
    <scope>NUCLEOTIDE SEQUENCE [LARGE SCALE GENOMIC DNA]</scope>
</reference>
<dbReference type="GO" id="GO:0003735">
    <property type="term" value="F:structural constituent of ribosome"/>
    <property type="evidence" value="ECO:0007669"/>
    <property type="project" value="InterPro"/>
</dbReference>
<dbReference type="NCBIfam" id="NF003717">
    <property type="entry name" value="PRK05327.1"/>
    <property type="match status" value="1"/>
</dbReference>
<sequence>MLDPKCKKCRRVGEKLFLKGERCFSQKCAMIRKPYRPGLHGKSRRRRRLSEYGQQLIEKQKVRLLYGVSEKQFKNYVKAIAPKKGDKGELLLTNLETRLDNVIFRLGWAKSRALARQIVNHGHILVNQRKLDIPSYQVKKGDQIQIKEKIKKSPIFKDLKTILNKYEAPSWLGLDKEKPEGQVLALPKTEDVGKVGEMGMIIEFYSR</sequence>
<dbReference type="SUPFAM" id="SSF55174">
    <property type="entry name" value="Alpha-L RNA-binding motif"/>
    <property type="match status" value="1"/>
</dbReference>
<dbReference type="Proteomes" id="UP000176974">
    <property type="component" value="Unassembled WGS sequence"/>
</dbReference>
<dbReference type="SMART" id="SM00363">
    <property type="entry name" value="S4"/>
    <property type="match status" value="1"/>
</dbReference>
<evidence type="ECO:0000256" key="6">
    <source>
        <dbReference type="ARBA" id="ARBA00035254"/>
    </source>
</evidence>
<dbReference type="Pfam" id="PF01479">
    <property type="entry name" value="S4"/>
    <property type="match status" value="1"/>
</dbReference>
<dbReference type="InterPro" id="IPR001912">
    <property type="entry name" value="Ribosomal_uS4_N"/>
</dbReference>
<evidence type="ECO:0000256" key="8">
    <source>
        <dbReference type="RuleBase" id="RU003699"/>
    </source>
</evidence>
<protein>
    <recommendedName>
        <fullName evidence="6 7">Small ribosomal subunit protein uS4</fullName>
    </recommendedName>
</protein>
<dbReference type="GO" id="GO:0019843">
    <property type="term" value="F:rRNA binding"/>
    <property type="evidence" value="ECO:0007669"/>
    <property type="project" value="UniProtKB-UniRule"/>
</dbReference>
<evidence type="ECO:0000256" key="1">
    <source>
        <dbReference type="ARBA" id="ARBA00007465"/>
    </source>
</evidence>
<comment type="function">
    <text evidence="7">With S5 and S12 plays an important role in translational accuracy.</text>
</comment>
<comment type="function">
    <text evidence="7">One of the primary rRNA binding proteins, it binds directly to 16S rRNA where it nucleates assembly of the body of the 30S subunit.</text>
</comment>
<evidence type="ECO:0000313" key="11">
    <source>
        <dbReference type="EMBL" id="OGZ35390.1"/>
    </source>
</evidence>
<gene>
    <name evidence="7" type="primary">rpsD</name>
    <name evidence="11" type="ORF">A2815_01615</name>
</gene>
<dbReference type="CDD" id="cd00165">
    <property type="entry name" value="S4"/>
    <property type="match status" value="1"/>
</dbReference>
<dbReference type="InterPro" id="IPR002942">
    <property type="entry name" value="S4_RNA-bd"/>
</dbReference>
<comment type="similarity">
    <text evidence="1 7 8">Belongs to the universal ribosomal protein uS4 family.</text>
</comment>
<evidence type="ECO:0000259" key="9">
    <source>
        <dbReference type="SMART" id="SM00363"/>
    </source>
</evidence>
<dbReference type="GO" id="GO:0015935">
    <property type="term" value="C:small ribosomal subunit"/>
    <property type="evidence" value="ECO:0007669"/>
    <property type="project" value="InterPro"/>
</dbReference>
<dbReference type="SMART" id="SM01390">
    <property type="entry name" value="Ribosomal_S4"/>
    <property type="match status" value="1"/>
</dbReference>
<keyword evidence="2 7" id="KW-0699">rRNA-binding</keyword>
<keyword evidence="4 7" id="KW-0689">Ribosomal protein</keyword>
<evidence type="ECO:0000256" key="3">
    <source>
        <dbReference type="ARBA" id="ARBA00022884"/>
    </source>
</evidence>
<dbReference type="InterPro" id="IPR005709">
    <property type="entry name" value="Ribosomal_uS4_bac-type"/>
</dbReference>
<feature type="domain" description="Small ribosomal subunit protein uS4 N-terminal" evidence="10">
    <location>
        <begin position="1"/>
        <end position="96"/>
    </location>
</feature>
<evidence type="ECO:0000256" key="2">
    <source>
        <dbReference type="ARBA" id="ARBA00022730"/>
    </source>
</evidence>
<evidence type="ECO:0000259" key="10">
    <source>
        <dbReference type="SMART" id="SM01390"/>
    </source>
</evidence>
<dbReference type="EMBL" id="MHMY01000011">
    <property type="protein sequence ID" value="OGZ35390.1"/>
    <property type="molecule type" value="Genomic_DNA"/>
</dbReference>
<dbReference type="InterPro" id="IPR018079">
    <property type="entry name" value="Ribosomal_uS4_CS"/>
</dbReference>
<dbReference type="HAMAP" id="MF_01306_B">
    <property type="entry name" value="Ribosomal_uS4_B"/>
    <property type="match status" value="1"/>
</dbReference>
<keyword evidence="5 7" id="KW-0687">Ribonucleoprotein</keyword>
<dbReference type="InterPro" id="IPR036986">
    <property type="entry name" value="S4_RNA-bd_sf"/>
</dbReference>
<evidence type="ECO:0000256" key="4">
    <source>
        <dbReference type="ARBA" id="ARBA00022980"/>
    </source>
</evidence>
<name>A0A1G2FCN3_9BACT</name>
<dbReference type="Gene3D" id="3.10.290.10">
    <property type="entry name" value="RNA-binding S4 domain"/>
    <property type="match status" value="1"/>
</dbReference>
<accession>A0A1G2FCN3</accession>
<dbReference type="PANTHER" id="PTHR11831">
    <property type="entry name" value="30S 40S RIBOSOMAL PROTEIN"/>
    <property type="match status" value="1"/>
</dbReference>
<evidence type="ECO:0000256" key="5">
    <source>
        <dbReference type="ARBA" id="ARBA00023274"/>
    </source>
</evidence>
<dbReference type="AlphaFoldDB" id="A0A1G2FCN3"/>
<dbReference type="InterPro" id="IPR022801">
    <property type="entry name" value="Ribosomal_uS4"/>
</dbReference>
<feature type="domain" description="RNA-binding S4" evidence="9">
    <location>
        <begin position="97"/>
        <end position="160"/>
    </location>
</feature>
<keyword evidence="3 7" id="KW-0694">RNA-binding</keyword>
<dbReference type="GO" id="GO:0042274">
    <property type="term" value="P:ribosomal small subunit biogenesis"/>
    <property type="evidence" value="ECO:0007669"/>
    <property type="project" value="TreeGrafter"/>
</dbReference>
<dbReference type="NCBIfam" id="TIGR01017">
    <property type="entry name" value="rpsD_bact"/>
    <property type="match status" value="1"/>
</dbReference>
<dbReference type="PROSITE" id="PS50889">
    <property type="entry name" value="S4"/>
    <property type="match status" value="1"/>
</dbReference>
<comment type="caution">
    <text evidence="11">The sequence shown here is derived from an EMBL/GenBank/DDBJ whole genome shotgun (WGS) entry which is preliminary data.</text>
</comment>
<evidence type="ECO:0000313" key="12">
    <source>
        <dbReference type="Proteomes" id="UP000176974"/>
    </source>
</evidence>
<organism evidence="11 12">
    <name type="scientific">Candidatus Portnoybacteria bacterium RIFCSPHIGHO2_01_FULL_40_12b</name>
    <dbReference type="NCBI Taxonomy" id="1801994"/>
    <lineage>
        <taxon>Bacteria</taxon>
        <taxon>Candidatus Portnoyibacteriota</taxon>
    </lineage>
</organism>
<dbReference type="PROSITE" id="PS00632">
    <property type="entry name" value="RIBOSOMAL_S4"/>
    <property type="match status" value="1"/>
</dbReference>
<dbReference type="GO" id="GO:0006412">
    <property type="term" value="P:translation"/>
    <property type="evidence" value="ECO:0007669"/>
    <property type="project" value="UniProtKB-UniRule"/>
</dbReference>
<comment type="subunit">
    <text evidence="7">Part of the 30S ribosomal subunit. Contacts protein S5. The interaction surface between S4 and S5 is involved in control of translational fidelity.</text>
</comment>
<dbReference type="Pfam" id="PF00163">
    <property type="entry name" value="Ribosomal_S4"/>
    <property type="match status" value="1"/>
</dbReference>
<dbReference type="PANTHER" id="PTHR11831:SF4">
    <property type="entry name" value="SMALL RIBOSOMAL SUBUNIT PROTEIN US4M"/>
    <property type="match status" value="1"/>
</dbReference>
<proteinExistence type="inferred from homology"/>
<dbReference type="FunFam" id="3.10.290.10:FF:000001">
    <property type="entry name" value="30S ribosomal protein S4"/>
    <property type="match status" value="1"/>
</dbReference>